<gene>
    <name evidence="2" type="ORF">KP509_22G069700</name>
</gene>
<protein>
    <submittedName>
        <fullName evidence="2">Uncharacterized protein</fullName>
    </submittedName>
</protein>
<evidence type="ECO:0000313" key="3">
    <source>
        <dbReference type="Proteomes" id="UP000825935"/>
    </source>
</evidence>
<keyword evidence="3" id="KW-1185">Reference proteome</keyword>
<sequence>MEDNQSLIAEQRVVSLSSPSSGVKCGVEDAERKRQNCLCAPTTHAGSFRCRLHRKPPQSPLSLQVAAKRAAAAQKVTQPRMKFALQNKVKQNGNRMMPLSSCSTSSRLGHEVQRLSRLSRTSMSSDQNQCPLSDQEALSNVWKTPGSSDSKKEDNQFAGIAVSSNAKGEELSGELPPSKGTRSTRPLLKLPSI</sequence>
<dbReference type="PANTHER" id="PTHR33132">
    <property type="entry name" value="OSJNBB0118P14.9 PROTEIN"/>
    <property type="match status" value="1"/>
</dbReference>
<feature type="region of interest" description="Disordered" evidence="1">
    <location>
        <begin position="119"/>
        <end position="193"/>
    </location>
</feature>
<dbReference type="PANTHER" id="PTHR33132:SF135">
    <property type="entry name" value="OS02G0799700 PROTEIN"/>
    <property type="match status" value="1"/>
</dbReference>
<name>A0A8T2S675_CERRI</name>
<dbReference type="Proteomes" id="UP000825935">
    <property type="component" value="Chromosome 22"/>
</dbReference>
<reference evidence="2" key="1">
    <citation type="submission" date="2021-08" db="EMBL/GenBank/DDBJ databases">
        <title>WGS assembly of Ceratopteris richardii.</title>
        <authorList>
            <person name="Marchant D.B."/>
            <person name="Chen G."/>
            <person name="Jenkins J."/>
            <person name="Shu S."/>
            <person name="Leebens-Mack J."/>
            <person name="Grimwood J."/>
            <person name="Schmutz J."/>
            <person name="Soltis P."/>
            <person name="Soltis D."/>
            <person name="Chen Z.-H."/>
        </authorList>
    </citation>
    <scope>NUCLEOTIDE SEQUENCE</scope>
    <source>
        <strain evidence="2">Whitten #5841</strain>
        <tissue evidence="2">Leaf</tissue>
    </source>
</reference>
<feature type="compositionally biased region" description="Polar residues" evidence="1">
    <location>
        <begin position="126"/>
        <end position="148"/>
    </location>
</feature>
<dbReference type="OMA" id="RPHPEAM"/>
<organism evidence="2 3">
    <name type="scientific">Ceratopteris richardii</name>
    <name type="common">Triangle waterfern</name>
    <dbReference type="NCBI Taxonomy" id="49495"/>
    <lineage>
        <taxon>Eukaryota</taxon>
        <taxon>Viridiplantae</taxon>
        <taxon>Streptophyta</taxon>
        <taxon>Embryophyta</taxon>
        <taxon>Tracheophyta</taxon>
        <taxon>Polypodiopsida</taxon>
        <taxon>Polypodiidae</taxon>
        <taxon>Polypodiales</taxon>
        <taxon>Pteridineae</taxon>
        <taxon>Pteridaceae</taxon>
        <taxon>Parkerioideae</taxon>
        <taxon>Ceratopteris</taxon>
    </lineage>
</organism>
<comment type="caution">
    <text evidence="2">The sequence shown here is derived from an EMBL/GenBank/DDBJ whole genome shotgun (WGS) entry which is preliminary data.</text>
</comment>
<proteinExistence type="predicted"/>
<accession>A0A8T2S675</accession>
<evidence type="ECO:0000313" key="2">
    <source>
        <dbReference type="EMBL" id="KAH7307635.1"/>
    </source>
</evidence>
<evidence type="ECO:0000256" key="1">
    <source>
        <dbReference type="SAM" id="MobiDB-lite"/>
    </source>
</evidence>
<dbReference type="AlphaFoldDB" id="A0A8T2S675"/>
<dbReference type="EMBL" id="CM035427">
    <property type="protein sequence ID" value="KAH7307635.1"/>
    <property type="molecule type" value="Genomic_DNA"/>
</dbReference>
<dbReference type="OrthoDB" id="1924025at2759"/>